<dbReference type="PANTHER" id="PTHR35335:SF1">
    <property type="entry name" value="UPF0716 PROTEIN FXSA"/>
    <property type="match status" value="1"/>
</dbReference>
<dbReference type="InterPro" id="IPR007313">
    <property type="entry name" value="FxsA"/>
</dbReference>
<dbReference type="NCBIfam" id="NF008528">
    <property type="entry name" value="PRK11463.1-2"/>
    <property type="match status" value="1"/>
</dbReference>
<sequence>MNSVLFLIISIPIIEIYLFIKVGSYIGAFNTISLILITAIIGIIYARYEGFNTLRSGMSQLVKNQIPFYEIISGAALAFAALLLILPGFATDVIGFMLIFPPTRKLLLKKVSNKYSNENNKKEDFINGEFEDIEEDKIEENKDEKL</sequence>
<dbReference type="EMBL" id="UINC01095769">
    <property type="protein sequence ID" value="SVC52116.1"/>
    <property type="molecule type" value="Genomic_DNA"/>
</dbReference>
<evidence type="ECO:0000313" key="2">
    <source>
        <dbReference type="EMBL" id="SVC52116.1"/>
    </source>
</evidence>
<dbReference type="Pfam" id="PF04186">
    <property type="entry name" value="FxsA"/>
    <property type="match status" value="1"/>
</dbReference>
<name>A0A382MTP9_9ZZZZ</name>
<feature type="transmembrane region" description="Helical" evidence="1">
    <location>
        <begin position="6"/>
        <end position="22"/>
    </location>
</feature>
<organism evidence="2">
    <name type="scientific">marine metagenome</name>
    <dbReference type="NCBI Taxonomy" id="408172"/>
    <lineage>
        <taxon>unclassified sequences</taxon>
        <taxon>metagenomes</taxon>
        <taxon>ecological metagenomes</taxon>
    </lineage>
</organism>
<gene>
    <name evidence="2" type="ORF">METZ01_LOCUS304970</name>
</gene>
<feature type="transmembrane region" description="Helical" evidence="1">
    <location>
        <begin position="68"/>
        <end position="100"/>
    </location>
</feature>
<dbReference type="AlphaFoldDB" id="A0A382MTP9"/>
<dbReference type="GO" id="GO:0016020">
    <property type="term" value="C:membrane"/>
    <property type="evidence" value="ECO:0007669"/>
    <property type="project" value="InterPro"/>
</dbReference>
<reference evidence="2" key="1">
    <citation type="submission" date="2018-05" db="EMBL/GenBank/DDBJ databases">
        <authorList>
            <person name="Lanie J.A."/>
            <person name="Ng W.-L."/>
            <person name="Kazmierczak K.M."/>
            <person name="Andrzejewski T.M."/>
            <person name="Davidsen T.M."/>
            <person name="Wayne K.J."/>
            <person name="Tettelin H."/>
            <person name="Glass J.I."/>
            <person name="Rusch D."/>
            <person name="Podicherti R."/>
            <person name="Tsui H.-C.T."/>
            <person name="Winkler M.E."/>
        </authorList>
    </citation>
    <scope>NUCLEOTIDE SEQUENCE</scope>
</reference>
<accession>A0A382MTP9</accession>
<evidence type="ECO:0000256" key="1">
    <source>
        <dbReference type="SAM" id="Phobius"/>
    </source>
</evidence>
<keyword evidence="1" id="KW-1133">Transmembrane helix</keyword>
<keyword evidence="1" id="KW-0812">Transmembrane</keyword>
<proteinExistence type="predicted"/>
<protein>
    <recommendedName>
        <fullName evidence="3">FxsA cytoplasmic membrane protein</fullName>
    </recommendedName>
</protein>
<feature type="transmembrane region" description="Helical" evidence="1">
    <location>
        <begin position="29"/>
        <end position="48"/>
    </location>
</feature>
<keyword evidence="1" id="KW-0472">Membrane</keyword>
<evidence type="ECO:0008006" key="3">
    <source>
        <dbReference type="Google" id="ProtNLM"/>
    </source>
</evidence>
<dbReference type="PANTHER" id="PTHR35335">
    <property type="entry name" value="UPF0716 PROTEIN FXSA"/>
    <property type="match status" value="1"/>
</dbReference>